<keyword evidence="2" id="KW-1185">Reference proteome</keyword>
<dbReference type="Gene3D" id="3.40.220.10">
    <property type="entry name" value="Leucine Aminopeptidase, subunit E, domain 1"/>
    <property type="match status" value="1"/>
</dbReference>
<dbReference type="AlphaFoldDB" id="A0AA40CE50"/>
<evidence type="ECO:0000313" key="1">
    <source>
        <dbReference type="EMBL" id="KAK0634925.1"/>
    </source>
</evidence>
<accession>A0AA40CE50</accession>
<organism evidence="1 2">
    <name type="scientific">Bombardia bombarda</name>
    <dbReference type="NCBI Taxonomy" id="252184"/>
    <lineage>
        <taxon>Eukaryota</taxon>
        <taxon>Fungi</taxon>
        <taxon>Dikarya</taxon>
        <taxon>Ascomycota</taxon>
        <taxon>Pezizomycotina</taxon>
        <taxon>Sordariomycetes</taxon>
        <taxon>Sordariomycetidae</taxon>
        <taxon>Sordariales</taxon>
        <taxon>Lasiosphaeriaceae</taxon>
        <taxon>Bombardia</taxon>
    </lineage>
</organism>
<dbReference type="InterPro" id="IPR043472">
    <property type="entry name" value="Macro_dom-like"/>
</dbReference>
<protein>
    <submittedName>
        <fullName evidence="1">Uncharacterized protein</fullName>
    </submittedName>
</protein>
<reference evidence="1" key="1">
    <citation type="submission" date="2023-06" db="EMBL/GenBank/DDBJ databases">
        <title>Genome-scale phylogeny and comparative genomics of the fungal order Sordariales.</title>
        <authorList>
            <consortium name="Lawrence Berkeley National Laboratory"/>
            <person name="Hensen N."/>
            <person name="Bonometti L."/>
            <person name="Westerberg I."/>
            <person name="Brannstrom I.O."/>
            <person name="Guillou S."/>
            <person name="Cros-Aarteil S."/>
            <person name="Calhoun S."/>
            <person name="Haridas S."/>
            <person name="Kuo A."/>
            <person name="Mondo S."/>
            <person name="Pangilinan J."/>
            <person name="Riley R."/>
            <person name="LaButti K."/>
            <person name="Andreopoulos B."/>
            <person name="Lipzen A."/>
            <person name="Chen C."/>
            <person name="Yanf M."/>
            <person name="Daum C."/>
            <person name="Ng V."/>
            <person name="Clum A."/>
            <person name="Steindorff A."/>
            <person name="Ohm R."/>
            <person name="Martin F."/>
            <person name="Silar P."/>
            <person name="Natvig D."/>
            <person name="Lalanne C."/>
            <person name="Gautier V."/>
            <person name="Ament-velasquez S.L."/>
            <person name="Kruys A."/>
            <person name="Hutchinson M.I."/>
            <person name="Powell A.J."/>
            <person name="Barry K."/>
            <person name="Miller A.N."/>
            <person name="Grigoriev I.V."/>
            <person name="Debuchy R."/>
            <person name="Gladieux P."/>
            <person name="Thoren M.H."/>
            <person name="Johannesson H."/>
        </authorList>
    </citation>
    <scope>NUCLEOTIDE SEQUENCE</scope>
    <source>
        <strain evidence="1">SMH3391-2</strain>
    </source>
</reference>
<dbReference type="SUPFAM" id="SSF52949">
    <property type="entry name" value="Macro domain-like"/>
    <property type="match status" value="1"/>
</dbReference>
<name>A0AA40CE50_9PEZI</name>
<dbReference type="EMBL" id="JAULSR010000001">
    <property type="protein sequence ID" value="KAK0634925.1"/>
    <property type="molecule type" value="Genomic_DNA"/>
</dbReference>
<comment type="caution">
    <text evidence="1">The sequence shown here is derived from an EMBL/GenBank/DDBJ whole genome shotgun (WGS) entry which is preliminary data.</text>
</comment>
<sequence>MALPSRNVHIIDQPGDLFNAPPNSILIHACNCAAQKQPHRLAGRALLIPPPPPAEKNPTAESQKQHYISCPPTSRLSSGYHDPFDELLHATWWSLNDLFREIAAIKGVKFQDIRMCRINSGIFNVQWQFTKAVVETVRLKEEDFPDGSGNFPATDTVAYYPLGTA</sequence>
<proteinExistence type="predicted"/>
<evidence type="ECO:0000313" key="2">
    <source>
        <dbReference type="Proteomes" id="UP001174934"/>
    </source>
</evidence>
<dbReference type="Proteomes" id="UP001174934">
    <property type="component" value="Unassembled WGS sequence"/>
</dbReference>
<gene>
    <name evidence="1" type="ORF">B0T17DRAFT_611864</name>
</gene>